<name>A0A8A4TI99_SULCO</name>
<dbReference type="SUPFAM" id="SSF158682">
    <property type="entry name" value="TerB-like"/>
    <property type="match status" value="1"/>
</dbReference>
<evidence type="ECO:0000259" key="1">
    <source>
        <dbReference type="Pfam" id="PF05099"/>
    </source>
</evidence>
<dbReference type="InterPro" id="IPR007791">
    <property type="entry name" value="DjlA_N"/>
</dbReference>
<accession>A0A8A4TI99</accession>
<protein>
    <submittedName>
        <fullName evidence="2">TerB family tellurite resistance protein</fullName>
    </submittedName>
</protein>
<feature type="domain" description="Co-chaperone DjlA N-terminal" evidence="1">
    <location>
        <begin position="11"/>
        <end position="115"/>
    </location>
</feature>
<gene>
    <name evidence="2" type="ORF">J3U87_25140</name>
</gene>
<dbReference type="Gene3D" id="1.10.3680.10">
    <property type="entry name" value="TerB-like"/>
    <property type="match status" value="1"/>
</dbReference>
<sequence length="148" mass="17286">MVRGNRARARAAAVKVMAKMALMDERFRASERAFLRDMMPPPADDAAIDRLLESVRHESLDSLTSEIRTYEDRFFIALRAFAMAHVDRDYDSREEKAFLRLVTLLGIKPEDRKLIEETQQRDRHETDFEPNPRLEQLFVRSSFAPMAK</sequence>
<keyword evidence="3" id="KW-1185">Reference proteome</keyword>
<evidence type="ECO:0000313" key="3">
    <source>
        <dbReference type="Proteomes" id="UP000663929"/>
    </source>
</evidence>
<dbReference type="CDD" id="cd07177">
    <property type="entry name" value="terB_like"/>
    <property type="match status" value="1"/>
</dbReference>
<evidence type="ECO:0000313" key="2">
    <source>
        <dbReference type="EMBL" id="QTD48882.1"/>
    </source>
</evidence>
<dbReference type="Pfam" id="PF05099">
    <property type="entry name" value="TerB"/>
    <property type="match status" value="1"/>
</dbReference>
<organism evidence="2 3">
    <name type="scientific">Sulfidibacter corallicola</name>
    <dbReference type="NCBI Taxonomy" id="2818388"/>
    <lineage>
        <taxon>Bacteria</taxon>
        <taxon>Pseudomonadati</taxon>
        <taxon>Acidobacteriota</taxon>
        <taxon>Holophagae</taxon>
        <taxon>Acanthopleuribacterales</taxon>
        <taxon>Acanthopleuribacteraceae</taxon>
        <taxon>Sulfidibacter</taxon>
    </lineage>
</organism>
<proteinExistence type="predicted"/>
<dbReference type="InterPro" id="IPR029024">
    <property type="entry name" value="TerB-like"/>
</dbReference>
<dbReference type="EMBL" id="CP071793">
    <property type="protein sequence ID" value="QTD48882.1"/>
    <property type="molecule type" value="Genomic_DNA"/>
</dbReference>
<dbReference type="AlphaFoldDB" id="A0A8A4TI99"/>
<dbReference type="Proteomes" id="UP000663929">
    <property type="component" value="Chromosome"/>
</dbReference>
<dbReference type="RefSeq" id="WP_237378532.1">
    <property type="nucleotide sequence ID" value="NZ_CP071793.1"/>
</dbReference>
<dbReference type="KEGG" id="scor:J3U87_25140"/>
<reference evidence="2" key="1">
    <citation type="submission" date="2021-03" db="EMBL/GenBank/DDBJ databases">
        <title>Acanthopleuribacteraceae sp. M133.</title>
        <authorList>
            <person name="Wang G."/>
        </authorList>
    </citation>
    <scope>NUCLEOTIDE SEQUENCE</scope>
    <source>
        <strain evidence="2">M133</strain>
    </source>
</reference>